<gene>
    <name evidence="8" type="ORF">BXZ70DRAFT_1011562</name>
</gene>
<dbReference type="AlphaFoldDB" id="A0A8K0XLB4"/>
<dbReference type="GO" id="GO:0031519">
    <property type="term" value="C:PcG protein complex"/>
    <property type="evidence" value="ECO:0007669"/>
    <property type="project" value="TreeGrafter"/>
</dbReference>
<dbReference type="Gene3D" id="3.30.160.60">
    <property type="entry name" value="Classic Zinc Finger"/>
    <property type="match status" value="2"/>
</dbReference>
<keyword evidence="9" id="KW-1185">Reference proteome</keyword>
<dbReference type="SMART" id="SM00355">
    <property type="entry name" value="ZnF_C2H2"/>
    <property type="match status" value="3"/>
</dbReference>
<dbReference type="GO" id="GO:0008270">
    <property type="term" value="F:zinc ion binding"/>
    <property type="evidence" value="ECO:0007669"/>
    <property type="project" value="UniProtKB-KW"/>
</dbReference>
<sequence length="357" mass="39015">MTSQSTQTQDHQDELTCTECGARLARKFDLRRHMLTHSKDVEALKYHCPYEGCKTSCLQRGNLITHMKRHSGTKDILCPHDDCTWSTGDPAALTRHRKVKHGYTPSSRAPRDKTVKKEKVTRYRPYGRVAPATELKLSFKTEEHEIALAFSEPSPASSSSSASLSSISSLSSGYMSDSSFVVSSLSPSPDASGSSSKDQLSLAMPSYQVDSQDIFGLSPVSGRTDASYAQPAFHYGESSVAGSGIPDDTDFSHFLASIASEPFFPNIPQVDATNPFFLDNASMSMPMPMPANSWSMPATTGTEWDYSATSPSNSVFSEPHTPAADDFIPDTSFMHPQFAVMAHTAPLDFNLDFSYTQ</sequence>
<dbReference type="InterPro" id="IPR036236">
    <property type="entry name" value="Znf_C2H2_sf"/>
</dbReference>
<feature type="domain" description="C2H2-type" evidence="7">
    <location>
        <begin position="15"/>
        <end position="42"/>
    </location>
</feature>
<organism evidence="8 9">
    <name type="scientific">Cristinia sonorae</name>
    <dbReference type="NCBI Taxonomy" id="1940300"/>
    <lineage>
        <taxon>Eukaryota</taxon>
        <taxon>Fungi</taxon>
        <taxon>Dikarya</taxon>
        <taxon>Basidiomycota</taxon>
        <taxon>Agaricomycotina</taxon>
        <taxon>Agaricomycetes</taxon>
        <taxon>Agaricomycetidae</taxon>
        <taxon>Agaricales</taxon>
        <taxon>Pleurotineae</taxon>
        <taxon>Stephanosporaceae</taxon>
        <taxon>Cristinia</taxon>
    </lineage>
</organism>
<evidence type="ECO:0000256" key="1">
    <source>
        <dbReference type="ARBA" id="ARBA00022723"/>
    </source>
</evidence>
<comment type="caution">
    <text evidence="8">The sequence shown here is derived from an EMBL/GenBank/DDBJ whole genome shotgun (WGS) entry which is preliminary data.</text>
</comment>
<evidence type="ECO:0000256" key="3">
    <source>
        <dbReference type="ARBA" id="ARBA00022771"/>
    </source>
</evidence>
<dbReference type="PROSITE" id="PS00028">
    <property type="entry name" value="ZINC_FINGER_C2H2_1"/>
    <property type="match status" value="2"/>
</dbReference>
<feature type="domain" description="C2H2-type" evidence="7">
    <location>
        <begin position="46"/>
        <end position="75"/>
    </location>
</feature>
<dbReference type="Proteomes" id="UP000813824">
    <property type="component" value="Unassembled WGS sequence"/>
</dbReference>
<dbReference type="GO" id="GO:0005667">
    <property type="term" value="C:transcription regulator complex"/>
    <property type="evidence" value="ECO:0007669"/>
    <property type="project" value="TreeGrafter"/>
</dbReference>
<protein>
    <recommendedName>
        <fullName evidence="7">C2H2-type domain-containing protein</fullName>
    </recommendedName>
</protein>
<name>A0A8K0XLB4_9AGAR</name>
<reference evidence="8" key="1">
    <citation type="journal article" date="2021" name="New Phytol.">
        <title>Evolutionary innovations through gain and loss of genes in the ectomycorrhizal Boletales.</title>
        <authorList>
            <person name="Wu G."/>
            <person name="Miyauchi S."/>
            <person name="Morin E."/>
            <person name="Kuo A."/>
            <person name="Drula E."/>
            <person name="Varga T."/>
            <person name="Kohler A."/>
            <person name="Feng B."/>
            <person name="Cao Y."/>
            <person name="Lipzen A."/>
            <person name="Daum C."/>
            <person name="Hundley H."/>
            <person name="Pangilinan J."/>
            <person name="Johnson J."/>
            <person name="Barry K."/>
            <person name="LaButti K."/>
            <person name="Ng V."/>
            <person name="Ahrendt S."/>
            <person name="Min B."/>
            <person name="Choi I.G."/>
            <person name="Park H."/>
            <person name="Plett J.M."/>
            <person name="Magnuson J."/>
            <person name="Spatafora J.W."/>
            <person name="Nagy L.G."/>
            <person name="Henrissat B."/>
            <person name="Grigoriev I.V."/>
            <person name="Yang Z.L."/>
            <person name="Xu J."/>
            <person name="Martin F.M."/>
        </authorList>
    </citation>
    <scope>NUCLEOTIDE SEQUENCE</scope>
    <source>
        <strain evidence="8">KKN 215</strain>
    </source>
</reference>
<keyword evidence="4" id="KW-0862">Zinc</keyword>
<dbReference type="Pfam" id="PF00096">
    <property type="entry name" value="zf-C2H2"/>
    <property type="match status" value="1"/>
</dbReference>
<dbReference type="PANTHER" id="PTHR14003">
    <property type="entry name" value="TRANSCRIPTIONAL REPRESSOR PROTEIN YY"/>
    <property type="match status" value="1"/>
</dbReference>
<dbReference type="PROSITE" id="PS50157">
    <property type="entry name" value="ZINC_FINGER_C2H2_2"/>
    <property type="match status" value="2"/>
</dbReference>
<dbReference type="OrthoDB" id="654211at2759"/>
<evidence type="ECO:0000256" key="5">
    <source>
        <dbReference type="PROSITE-ProRule" id="PRU00042"/>
    </source>
</evidence>
<dbReference type="GO" id="GO:0000785">
    <property type="term" value="C:chromatin"/>
    <property type="evidence" value="ECO:0007669"/>
    <property type="project" value="TreeGrafter"/>
</dbReference>
<dbReference type="EMBL" id="JAEVFJ010000040">
    <property type="protein sequence ID" value="KAH8087853.1"/>
    <property type="molecule type" value="Genomic_DNA"/>
</dbReference>
<feature type="region of interest" description="Disordered" evidence="6">
    <location>
        <begin position="96"/>
        <end position="122"/>
    </location>
</feature>
<evidence type="ECO:0000256" key="2">
    <source>
        <dbReference type="ARBA" id="ARBA00022737"/>
    </source>
</evidence>
<evidence type="ECO:0000256" key="4">
    <source>
        <dbReference type="ARBA" id="ARBA00022833"/>
    </source>
</evidence>
<keyword evidence="2" id="KW-0677">Repeat</keyword>
<feature type="compositionally biased region" description="Basic and acidic residues" evidence="6">
    <location>
        <begin position="109"/>
        <end position="121"/>
    </location>
</feature>
<evidence type="ECO:0000313" key="8">
    <source>
        <dbReference type="EMBL" id="KAH8087853.1"/>
    </source>
</evidence>
<accession>A0A8K0XLB4</accession>
<dbReference type="GO" id="GO:0000981">
    <property type="term" value="F:DNA-binding transcription factor activity, RNA polymerase II-specific"/>
    <property type="evidence" value="ECO:0007669"/>
    <property type="project" value="TreeGrafter"/>
</dbReference>
<keyword evidence="3 5" id="KW-0863">Zinc-finger</keyword>
<dbReference type="SUPFAM" id="SSF57667">
    <property type="entry name" value="beta-beta-alpha zinc fingers"/>
    <property type="match status" value="1"/>
</dbReference>
<evidence type="ECO:0000259" key="7">
    <source>
        <dbReference type="PROSITE" id="PS50157"/>
    </source>
</evidence>
<dbReference type="InterPro" id="IPR013087">
    <property type="entry name" value="Znf_C2H2_type"/>
</dbReference>
<dbReference type="GO" id="GO:0000978">
    <property type="term" value="F:RNA polymerase II cis-regulatory region sequence-specific DNA binding"/>
    <property type="evidence" value="ECO:0007669"/>
    <property type="project" value="TreeGrafter"/>
</dbReference>
<keyword evidence="1" id="KW-0479">Metal-binding</keyword>
<dbReference type="PANTHER" id="PTHR14003:SF19">
    <property type="entry name" value="YY2 TRANSCRIPTION FACTOR"/>
    <property type="match status" value="1"/>
</dbReference>
<evidence type="ECO:0000313" key="9">
    <source>
        <dbReference type="Proteomes" id="UP000813824"/>
    </source>
</evidence>
<proteinExistence type="predicted"/>
<evidence type="ECO:0000256" key="6">
    <source>
        <dbReference type="SAM" id="MobiDB-lite"/>
    </source>
</evidence>